<name>A0ACB9QFW6_9MYRT</name>
<sequence length="186" mass="20102">MEREQQQDRHRRCLVPLLSFALVSLGAVSFISCIAAEVNRSKIEEMKLDGKLCYLPRSGALKYGIAALACLAGAQAIGCIVICGSFCSLETRRGISNAIKILLFVLSWISFGGVAMLLGTATSMNREQPYGEGWLDGECYLVKKPVYDASAVLILFSVASMLSAAIVAASGLLSKRKQQRIHRRGG</sequence>
<comment type="caution">
    <text evidence="1">The sequence shown here is derived from an EMBL/GenBank/DDBJ whole genome shotgun (WGS) entry which is preliminary data.</text>
</comment>
<evidence type="ECO:0000313" key="1">
    <source>
        <dbReference type="EMBL" id="KAI4365326.1"/>
    </source>
</evidence>
<protein>
    <submittedName>
        <fullName evidence="1">Uncharacterized protein</fullName>
    </submittedName>
</protein>
<evidence type="ECO:0000313" key="2">
    <source>
        <dbReference type="Proteomes" id="UP001057402"/>
    </source>
</evidence>
<accession>A0ACB9QFW6</accession>
<dbReference type="EMBL" id="CM042885">
    <property type="protein sequence ID" value="KAI4365326.1"/>
    <property type="molecule type" value="Genomic_DNA"/>
</dbReference>
<proteinExistence type="predicted"/>
<organism evidence="1 2">
    <name type="scientific">Melastoma candidum</name>
    <dbReference type="NCBI Taxonomy" id="119954"/>
    <lineage>
        <taxon>Eukaryota</taxon>
        <taxon>Viridiplantae</taxon>
        <taxon>Streptophyta</taxon>
        <taxon>Embryophyta</taxon>
        <taxon>Tracheophyta</taxon>
        <taxon>Spermatophyta</taxon>
        <taxon>Magnoliopsida</taxon>
        <taxon>eudicotyledons</taxon>
        <taxon>Gunneridae</taxon>
        <taxon>Pentapetalae</taxon>
        <taxon>rosids</taxon>
        <taxon>malvids</taxon>
        <taxon>Myrtales</taxon>
        <taxon>Melastomataceae</taxon>
        <taxon>Melastomatoideae</taxon>
        <taxon>Melastomateae</taxon>
        <taxon>Melastoma</taxon>
    </lineage>
</organism>
<keyword evidence="2" id="KW-1185">Reference proteome</keyword>
<gene>
    <name evidence="1" type="ORF">MLD38_021319</name>
</gene>
<reference evidence="2" key="1">
    <citation type="journal article" date="2023" name="Front. Plant Sci.">
        <title>Chromosomal-level genome assembly of Melastoma candidum provides insights into trichome evolution.</title>
        <authorList>
            <person name="Zhong Y."/>
            <person name="Wu W."/>
            <person name="Sun C."/>
            <person name="Zou P."/>
            <person name="Liu Y."/>
            <person name="Dai S."/>
            <person name="Zhou R."/>
        </authorList>
    </citation>
    <scope>NUCLEOTIDE SEQUENCE [LARGE SCALE GENOMIC DNA]</scope>
</reference>
<dbReference type="Proteomes" id="UP001057402">
    <property type="component" value="Chromosome 6"/>
</dbReference>